<sequence length="244" mass="27543">MKLSKSVSAMHDFVEQQNLKEEKARKKREMKDADEQEEAERLKQEAKEARAAEKARKCAEEQKKAADAERERRAQMKKDVDLSVTIRISEMEDSRFQRLHTARGPSSVMPLRKTPGRPRTIKSPVKTQLSDRKTPKTPKMVMAASPLILLFTPVTRGALERLRHRNKIIDELKTLDAVELQKLCKKEGVPYNGKIESILDIADVRAMMKFGTATQESAEVICVEESEDLADGLDRGVGSDDVVA</sequence>
<feature type="compositionally biased region" description="Basic and acidic residues" evidence="1">
    <location>
        <begin position="12"/>
        <end position="77"/>
    </location>
</feature>
<protein>
    <submittedName>
        <fullName evidence="2">Uncharacterized protein</fullName>
    </submittedName>
</protein>
<keyword evidence="3" id="KW-1185">Reference proteome</keyword>
<proteinExistence type="predicted"/>
<dbReference type="EMBL" id="BFEA01000042">
    <property type="protein sequence ID" value="GBG63744.1"/>
    <property type="molecule type" value="Genomic_DNA"/>
</dbReference>
<feature type="region of interest" description="Disordered" evidence="1">
    <location>
        <begin position="1"/>
        <end position="77"/>
    </location>
</feature>
<name>A0A388K111_CHABU</name>
<evidence type="ECO:0000256" key="1">
    <source>
        <dbReference type="SAM" id="MobiDB-lite"/>
    </source>
</evidence>
<dbReference type="Proteomes" id="UP000265515">
    <property type="component" value="Unassembled WGS sequence"/>
</dbReference>
<reference evidence="2 3" key="1">
    <citation type="journal article" date="2018" name="Cell">
        <title>The Chara Genome: Secondary Complexity and Implications for Plant Terrestrialization.</title>
        <authorList>
            <person name="Nishiyama T."/>
            <person name="Sakayama H."/>
            <person name="Vries J.D."/>
            <person name="Buschmann H."/>
            <person name="Saint-Marcoux D."/>
            <person name="Ullrich K.K."/>
            <person name="Haas F.B."/>
            <person name="Vanderstraeten L."/>
            <person name="Becker D."/>
            <person name="Lang D."/>
            <person name="Vosolsobe S."/>
            <person name="Rombauts S."/>
            <person name="Wilhelmsson P.K.I."/>
            <person name="Janitza P."/>
            <person name="Kern R."/>
            <person name="Heyl A."/>
            <person name="Rumpler F."/>
            <person name="Villalobos L.I.A.C."/>
            <person name="Clay J.M."/>
            <person name="Skokan R."/>
            <person name="Toyoda A."/>
            <person name="Suzuki Y."/>
            <person name="Kagoshima H."/>
            <person name="Schijlen E."/>
            <person name="Tajeshwar N."/>
            <person name="Catarino B."/>
            <person name="Hetherington A.J."/>
            <person name="Saltykova A."/>
            <person name="Bonnot C."/>
            <person name="Breuninger H."/>
            <person name="Symeonidi A."/>
            <person name="Radhakrishnan G.V."/>
            <person name="Van Nieuwerburgh F."/>
            <person name="Deforce D."/>
            <person name="Chang C."/>
            <person name="Karol K.G."/>
            <person name="Hedrich R."/>
            <person name="Ulvskov P."/>
            <person name="Glockner G."/>
            <person name="Delwiche C.F."/>
            <person name="Petrasek J."/>
            <person name="Van de Peer Y."/>
            <person name="Friml J."/>
            <person name="Beilby M."/>
            <person name="Dolan L."/>
            <person name="Kohara Y."/>
            <person name="Sugano S."/>
            <person name="Fujiyama A."/>
            <person name="Delaux P.-M."/>
            <person name="Quint M."/>
            <person name="TheiBen G."/>
            <person name="Hagemann M."/>
            <person name="Harholt J."/>
            <person name="Dunand C."/>
            <person name="Zachgo S."/>
            <person name="Langdale J."/>
            <person name="Maumus F."/>
            <person name="Straeten D.V.D."/>
            <person name="Gould S.B."/>
            <person name="Rensing S.A."/>
        </authorList>
    </citation>
    <scope>NUCLEOTIDE SEQUENCE [LARGE SCALE GENOMIC DNA]</scope>
    <source>
        <strain evidence="2 3">S276</strain>
    </source>
</reference>
<comment type="caution">
    <text evidence="2">The sequence shown here is derived from an EMBL/GenBank/DDBJ whole genome shotgun (WGS) entry which is preliminary data.</text>
</comment>
<dbReference type="AlphaFoldDB" id="A0A388K111"/>
<evidence type="ECO:0000313" key="2">
    <source>
        <dbReference type="EMBL" id="GBG63744.1"/>
    </source>
</evidence>
<organism evidence="2 3">
    <name type="scientific">Chara braunii</name>
    <name type="common">Braun's stonewort</name>
    <dbReference type="NCBI Taxonomy" id="69332"/>
    <lineage>
        <taxon>Eukaryota</taxon>
        <taxon>Viridiplantae</taxon>
        <taxon>Streptophyta</taxon>
        <taxon>Charophyceae</taxon>
        <taxon>Charales</taxon>
        <taxon>Characeae</taxon>
        <taxon>Chara</taxon>
    </lineage>
</organism>
<dbReference type="Gramene" id="GBG63744">
    <property type="protein sequence ID" value="GBG63744"/>
    <property type="gene ID" value="CBR_g39288"/>
</dbReference>
<accession>A0A388K111</accession>
<evidence type="ECO:0000313" key="3">
    <source>
        <dbReference type="Proteomes" id="UP000265515"/>
    </source>
</evidence>
<feature type="region of interest" description="Disordered" evidence="1">
    <location>
        <begin position="103"/>
        <end position="136"/>
    </location>
</feature>
<gene>
    <name evidence="2" type="ORF">CBR_g39288</name>
</gene>